<keyword evidence="2" id="KW-0540">Nuclease</keyword>
<dbReference type="GO" id="GO:0004519">
    <property type="term" value="F:endonuclease activity"/>
    <property type="evidence" value="ECO:0007669"/>
    <property type="project" value="UniProtKB-KW"/>
</dbReference>
<name>A0ABT0I4A2_9ACTN</name>
<dbReference type="CDD" id="cd06260">
    <property type="entry name" value="DUF820-like"/>
    <property type="match status" value="1"/>
</dbReference>
<keyword evidence="2" id="KW-0255">Endonuclease</keyword>
<dbReference type="SUPFAM" id="SSF52980">
    <property type="entry name" value="Restriction endonuclease-like"/>
    <property type="match status" value="1"/>
</dbReference>
<evidence type="ECO:0000313" key="3">
    <source>
        <dbReference type="Proteomes" id="UP001522868"/>
    </source>
</evidence>
<evidence type="ECO:0000259" key="1">
    <source>
        <dbReference type="Pfam" id="PF05685"/>
    </source>
</evidence>
<dbReference type="RefSeq" id="WP_248631349.1">
    <property type="nucleotide sequence ID" value="NZ_JALPTH010000002.1"/>
</dbReference>
<keyword evidence="2" id="KW-0378">Hydrolase</keyword>
<dbReference type="InterPro" id="IPR008538">
    <property type="entry name" value="Uma2"/>
</dbReference>
<comment type="caution">
    <text evidence="2">The sequence shown here is derived from an EMBL/GenBank/DDBJ whole genome shotgun (WGS) entry which is preliminary data.</text>
</comment>
<feature type="domain" description="Putative restriction endonuclease" evidence="1">
    <location>
        <begin position="22"/>
        <end position="144"/>
    </location>
</feature>
<evidence type="ECO:0000313" key="2">
    <source>
        <dbReference type="EMBL" id="MCK8676145.1"/>
    </source>
</evidence>
<sequence length="192" mass="21162">MNGDAIARTTFPEGYTVLFGTDGKMILAPRSAEHSSTIRSMQIASAHALGRHAKVISDVHIDFPGGEHCAPDFAVLREDASREGARYGFVDVLLISEVVSTPSARKDYDDCTVKYGRYGVPVYLVVDPYAREVVLHTEPTFTGYSTAHTRAYGTGTLAIPLADGRTFTLDLDEWAHRGRVDRVWTEPLFSRP</sequence>
<protein>
    <submittedName>
        <fullName evidence="2">Uma2 family endonuclease</fullName>
    </submittedName>
</protein>
<dbReference type="PANTHER" id="PTHR35400:SF3">
    <property type="entry name" value="SLL1072 PROTEIN"/>
    <property type="match status" value="1"/>
</dbReference>
<dbReference type="InterPro" id="IPR012296">
    <property type="entry name" value="Nuclease_put_TT1808"/>
</dbReference>
<dbReference type="Pfam" id="PF05685">
    <property type="entry name" value="Uma2"/>
    <property type="match status" value="1"/>
</dbReference>
<dbReference type="Gene3D" id="3.90.1570.10">
    <property type="entry name" value="tt1808, chain A"/>
    <property type="match status" value="1"/>
</dbReference>
<keyword evidence="3" id="KW-1185">Reference proteome</keyword>
<dbReference type="PANTHER" id="PTHR35400">
    <property type="entry name" value="SLR1083 PROTEIN"/>
    <property type="match status" value="1"/>
</dbReference>
<organism evidence="2 3">
    <name type="scientific">Streptomyces lichenis</name>
    <dbReference type="NCBI Taxonomy" id="2306967"/>
    <lineage>
        <taxon>Bacteria</taxon>
        <taxon>Bacillati</taxon>
        <taxon>Actinomycetota</taxon>
        <taxon>Actinomycetes</taxon>
        <taxon>Kitasatosporales</taxon>
        <taxon>Streptomycetaceae</taxon>
        <taxon>Streptomyces</taxon>
    </lineage>
</organism>
<dbReference type="InterPro" id="IPR011335">
    <property type="entry name" value="Restrct_endonuc-II-like"/>
</dbReference>
<gene>
    <name evidence="2" type="ORF">M1O15_01680</name>
</gene>
<proteinExistence type="predicted"/>
<dbReference type="Proteomes" id="UP001522868">
    <property type="component" value="Unassembled WGS sequence"/>
</dbReference>
<accession>A0ABT0I4A2</accession>
<reference evidence="2 3" key="1">
    <citation type="submission" date="2022-04" db="EMBL/GenBank/DDBJ databases">
        <title>Streptomyces sp. nov. LCR6-01 isolated from Lichen of Dirinaria sp.</title>
        <authorList>
            <person name="Kanchanasin P."/>
            <person name="Tanasupawat S."/>
            <person name="Phongsopitanun W."/>
        </authorList>
    </citation>
    <scope>NUCLEOTIDE SEQUENCE [LARGE SCALE GENOMIC DNA]</scope>
    <source>
        <strain evidence="2 3">LCR6-01</strain>
    </source>
</reference>
<dbReference type="EMBL" id="JALPTH010000002">
    <property type="protein sequence ID" value="MCK8676145.1"/>
    <property type="molecule type" value="Genomic_DNA"/>
</dbReference>